<proteinExistence type="predicted"/>
<evidence type="ECO:0000313" key="1">
    <source>
        <dbReference type="EMBL" id="MBB6501944.1"/>
    </source>
</evidence>
<evidence type="ECO:0000313" key="2">
    <source>
        <dbReference type="Proteomes" id="UP000521017"/>
    </source>
</evidence>
<comment type="caution">
    <text evidence="1">The sequence shown here is derived from an EMBL/GenBank/DDBJ whole genome shotgun (WGS) entry which is preliminary data.</text>
</comment>
<dbReference type="Proteomes" id="UP000521017">
    <property type="component" value="Unassembled WGS sequence"/>
</dbReference>
<dbReference type="RefSeq" id="WP_184628152.1">
    <property type="nucleotide sequence ID" value="NZ_JACHCC010000011.1"/>
</dbReference>
<dbReference type="AlphaFoldDB" id="A0A7X0J6E1"/>
<name>A0A7X0J6E1_9SPHI</name>
<gene>
    <name evidence="1" type="ORF">HDF25_004121</name>
</gene>
<protein>
    <submittedName>
        <fullName evidence="1">Uncharacterized protein</fullName>
    </submittedName>
</protein>
<accession>A0A7X0J6E1</accession>
<organism evidence="1 2">
    <name type="scientific">Pedobacter cryoconitis</name>
    <dbReference type="NCBI Taxonomy" id="188932"/>
    <lineage>
        <taxon>Bacteria</taxon>
        <taxon>Pseudomonadati</taxon>
        <taxon>Bacteroidota</taxon>
        <taxon>Sphingobacteriia</taxon>
        <taxon>Sphingobacteriales</taxon>
        <taxon>Sphingobacteriaceae</taxon>
        <taxon>Pedobacter</taxon>
    </lineage>
</organism>
<dbReference type="EMBL" id="JACHCC010000011">
    <property type="protein sequence ID" value="MBB6501944.1"/>
    <property type="molecule type" value="Genomic_DNA"/>
</dbReference>
<reference evidence="1 2" key="1">
    <citation type="submission" date="2020-08" db="EMBL/GenBank/DDBJ databases">
        <title>Genomic Encyclopedia of Type Strains, Phase IV (KMG-V): Genome sequencing to study the core and pangenomes of soil and plant-associated prokaryotes.</title>
        <authorList>
            <person name="Whitman W."/>
        </authorList>
    </citation>
    <scope>NUCLEOTIDE SEQUENCE [LARGE SCALE GENOMIC DNA]</scope>
    <source>
        <strain evidence="1 2">M2T3</strain>
    </source>
</reference>
<sequence length="52" mass="6253">MNPFYTHHTIYTMLEISYINEIKASYAMYNQMVSVHYHFGFHSQTTSKDFIN</sequence>